<evidence type="ECO:0008006" key="3">
    <source>
        <dbReference type="Google" id="ProtNLM"/>
    </source>
</evidence>
<proteinExistence type="predicted"/>
<reference evidence="2" key="1">
    <citation type="submission" date="2016-10" db="EMBL/GenBank/DDBJ databases">
        <authorList>
            <person name="Varghese N."/>
            <person name="Submissions S."/>
        </authorList>
    </citation>
    <scope>NUCLEOTIDE SEQUENCE [LARGE SCALE GENOMIC DNA]</scope>
    <source>
        <strain evidence="2">CGMCC 1.6854</strain>
    </source>
</reference>
<protein>
    <recommendedName>
        <fullName evidence="3">DUF2188 domain-containing protein</fullName>
    </recommendedName>
</protein>
<evidence type="ECO:0000313" key="1">
    <source>
        <dbReference type="EMBL" id="SDN30259.1"/>
    </source>
</evidence>
<evidence type="ECO:0000313" key="2">
    <source>
        <dbReference type="Proteomes" id="UP000199544"/>
    </source>
</evidence>
<dbReference type="InterPro" id="IPR018691">
    <property type="entry name" value="DUF2188"/>
</dbReference>
<dbReference type="Pfam" id="PF09954">
    <property type="entry name" value="DUF2188"/>
    <property type="match status" value="1"/>
</dbReference>
<keyword evidence="2" id="KW-1185">Reference proteome</keyword>
<dbReference type="AlphaFoldDB" id="A0A1H0A9E1"/>
<dbReference type="Proteomes" id="UP000199544">
    <property type="component" value="Unassembled WGS sequence"/>
</dbReference>
<organism evidence="1 2">
    <name type="scientific">Fictibacillus solisalsi</name>
    <dbReference type="NCBI Taxonomy" id="459525"/>
    <lineage>
        <taxon>Bacteria</taxon>
        <taxon>Bacillati</taxon>
        <taxon>Bacillota</taxon>
        <taxon>Bacilli</taxon>
        <taxon>Bacillales</taxon>
        <taxon>Fictibacillaceae</taxon>
        <taxon>Fictibacillus</taxon>
    </lineage>
</organism>
<name>A0A1H0A9E1_9BACL</name>
<dbReference type="EMBL" id="FNHW01000002">
    <property type="protein sequence ID" value="SDN30259.1"/>
    <property type="molecule type" value="Genomic_DNA"/>
</dbReference>
<dbReference type="RefSeq" id="WP_090237377.1">
    <property type="nucleotide sequence ID" value="NZ_FNHW01000002.1"/>
</dbReference>
<accession>A0A1H0A9E1</accession>
<dbReference type="OrthoDB" id="2428875at2"/>
<gene>
    <name evidence="1" type="ORF">SAMN04488137_4004</name>
</gene>
<sequence>MNDYSVVPDKGVNGWIVKIQDVAPTESYPSRAEAIAEAERMAKEDSPSRVLVYDTKLEIEEEKSF</sequence>